<dbReference type="Gene3D" id="3.90.79.10">
    <property type="entry name" value="Nucleoside Triphosphate Pyrophosphohydrolase"/>
    <property type="match status" value="1"/>
</dbReference>
<comment type="cofactor">
    <cofactor evidence="1">
        <name>Mn(2+)</name>
        <dbReference type="ChEBI" id="CHEBI:29035"/>
    </cofactor>
</comment>
<sequence>MNKNRILLRERYFESAVMLCIANIDGKDCFILEKRAKNIRQAGEISFPGGKKDKSDKTFKQTAIRETMEELQIKRNKISNVSKFGLLVAPLGVLIECYICKLNIENLDEINYNRDEVEKLLAVPIEFFLETEAIKGEVEICNKAKFDVKKYNFPKRYQNDWRIPNRYVYIYMFEEEPIWGMTAEIICDFIKTLKKEGKVGFYEYK</sequence>
<evidence type="ECO:0000256" key="3">
    <source>
        <dbReference type="ARBA" id="ARBA00022723"/>
    </source>
</evidence>
<evidence type="ECO:0000259" key="7">
    <source>
        <dbReference type="PROSITE" id="PS51462"/>
    </source>
</evidence>
<comment type="cofactor">
    <cofactor evidence="2">
        <name>Mg(2+)</name>
        <dbReference type="ChEBI" id="CHEBI:18420"/>
    </cofactor>
</comment>
<evidence type="ECO:0000256" key="4">
    <source>
        <dbReference type="ARBA" id="ARBA00022801"/>
    </source>
</evidence>
<name>A0A2D3NTL3_9FUSO</name>
<dbReference type="InterPro" id="IPR015797">
    <property type="entry name" value="NUDIX_hydrolase-like_dom_sf"/>
</dbReference>
<feature type="domain" description="Nudix hydrolase" evidence="7">
    <location>
        <begin position="12"/>
        <end position="154"/>
    </location>
</feature>
<accession>A0A2D3NTL3</accession>
<dbReference type="InterPro" id="IPR000086">
    <property type="entry name" value="NUDIX_hydrolase_dom"/>
</dbReference>
<dbReference type="PANTHER" id="PTHR12992:SF11">
    <property type="entry name" value="MITOCHONDRIAL COENZYME A DIPHOSPHATASE NUDT8"/>
    <property type="match status" value="1"/>
</dbReference>
<dbReference type="EMBL" id="CP024699">
    <property type="protein sequence ID" value="ATV58712.1"/>
    <property type="molecule type" value="Genomic_DNA"/>
</dbReference>
<evidence type="ECO:0000256" key="1">
    <source>
        <dbReference type="ARBA" id="ARBA00001936"/>
    </source>
</evidence>
<dbReference type="InterPro" id="IPR045121">
    <property type="entry name" value="CoAse"/>
</dbReference>
<evidence type="ECO:0000313" key="8">
    <source>
        <dbReference type="EMBL" id="ATV58712.1"/>
    </source>
</evidence>
<keyword evidence="5" id="KW-0460">Magnesium</keyword>
<dbReference type="CDD" id="cd03426">
    <property type="entry name" value="NUDIX_CoAse_Nudt7"/>
    <property type="match status" value="1"/>
</dbReference>
<evidence type="ECO:0000256" key="2">
    <source>
        <dbReference type="ARBA" id="ARBA00001946"/>
    </source>
</evidence>
<dbReference type="GO" id="GO:0010945">
    <property type="term" value="F:coenzyme A diphosphatase activity"/>
    <property type="evidence" value="ECO:0007669"/>
    <property type="project" value="InterPro"/>
</dbReference>
<gene>
    <name evidence="8" type="ORF">CTM72_02470</name>
</gene>
<evidence type="ECO:0000313" key="9">
    <source>
        <dbReference type="Proteomes" id="UP000230056"/>
    </source>
</evidence>
<evidence type="ECO:0000256" key="5">
    <source>
        <dbReference type="ARBA" id="ARBA00022842"/>
    </source>
</evidence>
<keyword evidence="6" id="KW-0464">Manganese</keyword>
<dbReference type="RefSeq" id="WP_100024362.1">
    <property type="nucleotide sequence ID" value="NZ_CP024699.1"/>
</dbReference>
<dbReference type="AlphaFoldDB" id="A0A2D3NTL3"/>
<dbReference type="PROSITE" id="PS51462">
    <property type="entry name" value="NUDIX"/>
    <property type="match status" value="1"/>
</dbReference>
<organism evidence="8 9">
    <name type="scientific">Fusobacterium pseudoperiodonticum</name>
    <dbReference type="NCBI Taxonomy" id="2663009"/>
    <lineage>
        <taxon>Bacteria</taxon>
        <taxon>Fusobacteriati</taxon>
        <taxon>Fusobacteriota</taxon>
        <taxon>Fusobacteriia</taxon>
        <taxon>Fusobacteriales</taxon>
        <taxon>Fusobacteriaceae</taxon>
        <taxon>Fusobacterium</taxon>
    </lineage>
</organism>
<dbReference type="GO" id="GO:0046872">
    <property type="term" value="F:metal ion binding"/>
    <property type="evidence" value="ECO:0007669"/>
    <property type="project" value="UniProtKB-KW"/>
</dbReference>
<dbReference type="SUPFAM" id="SSF55811">
    <property type="entry name" value="Nudix"/>
    <property type="match status" value="1"/>
</dbReference>
<dbReference type="Proteomes" id="UP000230056">
    <property type="component" value="Chromosome"/>
</dbReference>
<reference evidence="8 9" key="1">
    <citation type="submission" date="2017-11" db="EMBL/GenBank/DDBJ databases">
        <title>Genome sequencing of Fusobacterium periodonticum KCOM 1261.</title>
        <authorList>
            <person name="Kook J.-K."/>
            <person name="Park S.-N."/>
            <person name="Lim Y.K."/>
        </authorList>
    </citation>
    <scope>NUCLEOTIDE SEQUENCE [LARGE SCALE GENOMIC DNA]</scope>
    <source>
        <strain evidence="8 9">KCOM 1261</strain>
    </source>
</reference>
<evidence type="ECO:0000256" key="6">
    <source>
        <dbReference type="ARBA" id="ARBA00023211"/>
    </source>
</evidence>
<keyword evidence="3" id="KW-0479">Metal-binding</keyword>
<proteinExistence type="predicted"/>
<dbReference type="PANTHER" id="PTHR12992">
    <property type="entry name" value="NUDIX HYDROLASE"/>
    <property type="match status" value="1"/>
</dbReference>
<keyword evidence="4" id="KW-0378">Hydrolase</keyword>
<dbReference type="Pfam" id="PF00293">
    <property type="entry name" value="NUDIX"/>
    <property type="match status" value="1"/>
</dbReference>
<protein>
    <submittedName>
        <fullName evidence="8">Coenzyme A pyrophosphatase</fullName>
    </submittedName>
</protein>